<dbReference type="PANTHER" id="PTHR42928">
    <property type="entry name" value="TRICARBOXYLATE-BINDING PROTEIN"/>
    <property type="match status" value="1"/>
</dbReference>
<keyword evidence="3" id="KW-0675">Receptor</keyword>
<protein>
    <submittedName>
        <fullName evidence="3">Tripartite-type tricarboxylate transporter receptor subunit TctC</fullName>
    </submittedName>
</protein>
<dbReference type="AlphaFoldDB" id="A0A4Q7NHU4"/>
<dbReference type="EMBL" id="SGXC01000001">
    <property type="protein sequence ID" value="RZS84408.1"/>
    <property type="molecule type" value="Genomic_DNA"/>
</dbReference>
<dbReference type="PIRSF" id="PIRSF017082">
    <property type="entry name" value="YflP"/>
    <property type="match status" value="1"/>
</dbReference>
<evidence type="ECO:0000313" key="3">
    <source>
        <dbReference type="EMBL" id="RZS84408.1"/>
    </source>
</evidence>
<evidence type="ECO:0000256" key="2">
    <source>
        <dbReference type="SAM" id="SignalP"/>
    </source>
</evidence>
<dbReference type="SUPFAM" id="SSF53850">
    <property type="entry name" value="Periplasmic binding protein-like II"/>
    <property type="match status" value="1"/>
</dbReference>
<dbReference type="InterPro" id="IPR042100">
    <property type="entry name" value="Bug_dom1"/>
</dbReference>
<dbReference type="Gene3D" id="3.40.190.150">
    <property type="entry name" value="Bordetella uptake gene, domain 1"/>
    <property type="match status" value="1"/>
</dbReference>
<dbReference type="OrthoDB" id="8846110at2"/>
<feature type="chain" id="PRO_5020790589" evidence="2">
    <location>
        <begin position="28"/>
        <end position="325"/>
    </location>
</feature>
<dbReference type="Pfam" id="PF03401">
    <property type="entry name" value="TctC"/>
    <property type="match status" value="1"/>
</dbReference>
<proteinExistence type="inferred from homology"/>
<dbReference type="InterPro" id="IPR005064">
    <property type="entry name" value="BUG"/>
</dbReference>
<dbReference type="CDD" id="cd07012">
    <property type="entry name" value="PBP2_Bug_TTT"/>
    <property type="match status" value="1"/>
</dbReference>
<feature type="signal peptide" evidence="2">
    <location>
        <begin position="1"/>
        <end position="27"/>
    </location>
</feature>
<evidence type="ECO:0000256" key="1">
    <source>
        <dbReference type="ARBA" id="ARBA00006987"/>
    </source>
</evidence>
<dbReference type="Proteomes" id="UP000292445">
    <property type="component" value="Unassembled WGS sequence"/>
</dbReference>
<keyword evidence="2" id="KW-0732">Signal</keyword>
<accession>A0A4Q7NHU4</accession>
<comment type="caution">
    <text evidence="3">The sequence shown here is derived from an EMBL/GenBank/DDBJ whole genome shotgun (WGS) entry which is preliminary data.</text>
</comment>
<dbReference type="RefSeq" id="WP_130355778.1">
    <property type="nucleotide sequence ID" value="NZ_SGXC01000001.1"/>
</dbReference>
<comment type="similarity">
    <text evidence="1">Belongs to the UPF0065 (bug) family.</text>
</comment>
<keyword evidence="4" id="KW-1185">Reference proteome</keyword>
<dbReference type="PANTHER" id="PTHR42928:SF5">
    <property type="entry name" value="BLR1237 PROTEIN"/>
    <property type="match status" value="1"/>
</dbReference>
<organism evidence="3 4">
    <name type="scientific">Pigmentiphaga kullae</name>
    <dbReference type="NCBI Taxonomy" id="151784"/>
    <lineage>
        <taxon>Bacteria</taxon>
        <taxon>Pseudomonadati</taxon>
        <taxon>Pseudomonadota</taxon>
        <taxon>Betaproteobacteria</taxon>
        <taxon>Burkholderiales</taxon>
        <taxon>Alcaligenaceae</taxon>
        <taxon>Pigmentiphaga</taxon>
    </lineage>
</organism>
<sequence length="325" mass="34630">MQTKAKTWTPCLLAGWLAVFSATVAAAYPDRPIRLVMPAPPGGTLDALMRTVGKAAGEILGQPLIMDYRPGAAGMLSLQEVAKSQPDGYTLGLALNAMVITPLVQKSGSTLDLSKDIDPISLVASGPMVLFTGPSVQEPDLRSFFDHAKNHQGDIFYGSSGVGGPGHLLTELMARQAGVHWTHVPFKGQNPQLTALLAGDVHLMVTTVSDTVMQYVASRKIKAMAVTTLEESPVVPGVPPLSTVLPGFDYSVWFGMVAAKGTPPALTQRLQLAFAQALQQPEVRASVARLGLVAKSSTQREFADTVAKESALWRRTLKDMNITSE</sequence>
<name>A0A4Q7NHU4_9BURK</name>
<reference evidence="3 4" key="1">
    <citation type="submission" date="2019-02" db="EMBL/GenBank/DDBJ databases">
        <title>Genomic Encyclopedia of Type Strains, Phase IV (KMG-IV): sequencing the most valuable type-strain genomes for metagenomic binning, comparative biology and taxonomic classification.</title>
        <authorList>
            <person name="Goeker M."/>
        </authorList>
    </citation>
    <scope>NUCLEOTIDE SEQUENCE [LARGE SCALE GENOMIC DNA]</scope>
    <source>
        <strain evidence="3 4">K24</strain>
    </source>
</reference>
<evidence type="ECO:0000313" key="4">
    <source>
        <dbReference type="Proteomes" id="UP000292445"/>
    </source>
</evidence>
<gene>
    <name evidence="3" type="ORF">EV675_0425</name>
</gene>
<dbReference type="Gene3D" id="3.40.190.10">
    <property type="entry name" value="Periplasmic binding protein-like II"/>
    <property type="match status" value="1"/>
</dbReference>